<dbReference type="GO" id="GO:0015171">
    <property type="term" value="F:amino acid transmembrane transporter activity"/>
    <property type="evidence" value="ECO:0007669"/>
    <property type="project" value="TreeGrafter"/>
</dbReference>
<accession>A0A1G4B1B1</accession>
<comment type="subcellular location">
    <subcellularLocation>
        <location evidence="1">Membrane</location>
        <topology evidence="1">Multi-pass membrane protein</topology>
    </subcellularLocation>
</comment>
<evidence type="ECO:0000256" key="2">
    <source>
        <dbReference type="ARBA" id="ARBA00022692"/>
    </source>
</evidence>
<feature type="transmembrane region" description="Helical" evidence="5">
    <location>
        <begin position="18"/>
        <end position="39"/>
    </location>
</feature>
<keyword evidence="2 5" id="KW-0812">Transmembrane</keyword>
<dbReference type="AlphaFoldDB" id="A0A1G4B1B1"/>
<keyword evidence="8" id="KW-1185">Reference proteome</keyword>
<organism evidence="7 8">
    <name type="scientific">Colletotrichum orchidophilum</name>
    <dbReference type="NCBI Taxonomy" id="1209926"/>
    <lineage>
        <taxon>Eukaryota</taxon>
        <taxon>Fungi</taxon>
        <taxon>Dikarya</taxon>
        <taxon>Ascomycota</taxon>
        <taxon>Pezizomycotina</taxon>
        <taxon>Sordariomycetes</taxon>
        <taxon>Hypocreomycetidae</taxon>
        <taxon>Glomerellales</taxon>
        <taxon>Glomerellaceae</taxon>
        <taxon>Colletotrichum</taxon>
    </lineage>
</organism>
<dbReference type="OrthoDB" id="3900342at2759"/>
<dbReference type="Gene3D" id="1.20.1740.10">
    <property type="entry name" value="Amino acid/polyamine transporter I"/>
    <property type="match status" value="1"/>
</dbReference>
<evidence type="ECO:0000256" key="4">
    <source>
        <dbReference type="ARBA" id="ARBA00023136"/>
    </source>
</evidence>
<evidence type="ECO:0000256" key="3">
    <source>
        <dbReference type="ARBA" id="ARBA00022989"/>
    </source>
</evidence>
<evidence type="ECO:0000256" key="1">
    <source>
        <dbReference type="ARBA" id="ARBA00004141"/>
    </source>
</evidence>
<reference evidence="7 8" key="1">
    <citation type="submission" date="2016-09" db="EMBL/GenBank/DDBJ databases">
        <authorList>
            <person name="Capua I."/>
            <person name="De Benedictis P."/>
            <person name="Joannis T."/>
            <person name="Lombin L.H."/>
            <person name="Cattoli G."/>
        </authorList>
    </citation>
    <scope>NUCLEOTIDE SEQUENCE [LARGE SCALE GENOMIC DNA]</scope>
    <source>
        <strain evidence="7 8">IMI 309357</strain>
    </source>
</reference>
<sequence length="109" mass="11876">MSAQTDILDYWDHAIPQVAIELTTIVGLVIFLFIITVGGGPSGDAIGFRYWNDPGPMNEYLRPGALSRSLAFWKVFIQATFSCDGSEMVVVASGETKNPLRNIPKALVS</sequence>
<evidence type="ECO:0000256" key="5">
    <source>
        <dbReference type="SAM" id="Phobius"/>
    </source>
</evidence>
<protein>
    <submittedName>
        <fullName evidence="7">Amino acid permease</fullName>
    </submittedName>
</protein>
<comment type="caution">
    <text evidence="7">The sequence shown here is derived from an EMBL/GenBank/DDBJ whole genome shotgun (WGS) entry which is preliminary data.</text>
</comment>
<evidence type="ECO:0000313" key="8">
    <source>
        <dbReference type="Proteomes" id="UP000176998"/>
    </source>
</evidence>
<dbReference type="EMBL" id="MJBS01000087">
    <property type="protein sequence ID" value="OHE95146.1"/>
    <property type="molecule type" value="Genomic_DNA"/>
</dbReference>
<dbReference type="PANTHER" id="PTHR43341:SF4">
    <property type="entry name" value="ARGININE PERMEASE CAN1-RELATED"/>
    <property type="match status" value="1"/>
</dbReference>
<dbReference type="STRING" id="1209926.A0A1G4B1B1"/>
<feature type="domain" description="Amino acid permease/ SLC12A" evidence="6">
    <location>
        <begin position="20"/>
        <end position="107"/>
    </location>
</feature>
<dbReference type="InterPro" id="IPR050524">
    <property type="entry name" value="APC_YAT"/>
</dbReference>
<keyword evidence="3 5" id="KW-1133">Transmembrane helix</keyword>
<dbReference type="Proteomes" id="UP000176998">
    <property type="component" value="Unassembled WGS sequence"/>
</dbReference>
<name>A0A1G4B1B1_9PEZI</name>
<gene>
    <name evidence="7" type="ORF">CORC01_09533</name>
</gene>
<dbReference type="PANTHER" id="PTHR43341">
    <property type="entry name" value="AMINO ACID PERMEASE"/>
    <property type="match status" value="1"/>
</dbReference>
<dbReference type="RefSeq" id="XP_022472308.1">
    <property type="nucleotide sequence ID" value="XM_022621162.1"/>
</dbReference>
<keyword evidence="4 5" id="KW-0472">Membrane</keyword>
<dbReference type="GeneID" id="34562672"/>
<evidence type="ECO:0000259" key="6">
    <source>
        <dbReference type="Pfam" id="PF00324"/>
    </source>
</evidence>
<dbReference type="GO" id="GO:0016020">
    <property type="term" value="C:membrane"/>
    <property type="evidence" value="ECO:0007669"/>
    <property type="project" value="UniProtKB-SubCell"/>
</dbReference>
<evidence type="ECO:0000313" key="7">
    <source>
        <dbReference type="EMBL" id="OHE95146.1"/>
    </source>
</evidence>
<proteinExistence type="predicted"/>
<dbReference type="InterPro" id="IPR004841">
    <property type="entry name" value="AA-permease/SLC12A_dom"/>
</dbReference>
<dbReference type="Pfam" id="PF00324">
    <property type="entry name" value="AA_permease"/>
    <property type="match status" value="1"/>
</dbReference>